<evidence type="ECO:0008006" key="3">
    <source>
        <dbReference type="Google" id="ProtNLM"/>
    </source>
</evidence>
<dbReference type="Pfam" id="PF11951">
    <property type="entry name" value="Fungal_trans_2"/>
    <property type="match status" value="1"/>
</dbReference>
<protein>
    <recommendedName>
        <fullName evidence="3">Tachykinin family protein</fullName>
    </recommendedName>
</protein>
<dbReference type="PANTHER" id="PTHR37540:SF5">
    <property type="entry name" value="TRANSCRIPTION FACTOR DOMAIN-CONTAINING PROTEIN"/>
    <property type="match status" value="1"/>
</dbReference>
<gene>
    <name evidence="1" type="ORF">H2200_008439</name>
</gene>
<dbReference type="PANTHER" id="PTHR37540">
    <property type="entry name" value="TRANSCRIPTION FACTOR (ACR-2), PUTATIVE-RELATED-RELATED"/>
    <property type="match status" value="1"/>
</dbReference>
<organism evidence="1 2">
    <name type="scientific">Cladophialophora chaetospira</name>
    <dbReference type="NCBI Taxonomy" id="386627"/>
    <lineage>
        <taxon>Eukaryota</taxon>
        <taxon>Fungi</taxon>
        <taxon>Dikarya</taxon>
        <taxon>Ascomycota</taxon>
        <taxon>Pezizomycotina</taxon>
        <taxon>Eurotiomycetes</taxon>
        <taxon>Chaetothyriomycetidae</taxon>
        <taxon>Chaetothyriales</taxon>
        <taxon>Herpotrichiellaceae</taxon>
        <taxon>Cladophialophora</taxon>
    </lineage>
</organism>
<accession>A0AA38X5X3</accession>
<dbReference type="Proteomes" id="UP001172673">
    <property type="component" value="Unassembled WGS sequence"/>
</dbReference>
<keyword evidence="2" id="KW-1185">Reference proteome</keyword>
<evidence type="ECO:0000313" key="2">
    <source>
        <dbReference type="Proteomes" id="UP001172673"/>
    </source>
</evidence>
<dbReference type="EMBL" id="JAPDRK010000012">
    <property type="protein sequence ID" value="KAJ9607366.1"/>
    <property type="molecule type" value="Genomic_DNA"/>
</dbReference>
<comment type="caution">
    <text evidence="1">The sequence shown here is derived from an EMBL/GenBank/DDBJ whole genome shotgun (WGS) entry which is preliminary data.</text>
</comment>
<name>A0AA38X5X3_9EURO</name>
<dbReference type="AlphaFoldDB" id="A0AA38X5X3"/>
<proteinExistence type="predicted"/>
<sequence length="519" mass="57930">MQPNRTESTNVRALPLFVNPANPRQRNRLHNQAIKRAKANISKRREHVFATSLDDDDADPRNILDLLITSTKARADVLTTAAVGISPRLAVTSGGLRGDPFCAFPISADSNVLSAVDYFLQHYAPVHINPKKEQLGPGDSLPLSRRYFSLALENASMFELMVALARASYDTRQGLAREPSREVLIHYGKGVEALRLKMARTSTYDDDATILAVMALLGIALIYNDFSSFETHLAGLRHLVELRGGVDSLGWDGFIKNSITGLESLWAYHENKKLSIATTESNIKLEYPSHPFPPDLCITIAKLPEGFRDLALSSSLSLQIIALLSRISEWINQMECGRPKGVLPLGEPNGTYLRQTHACLELVPLHGLSVLERAICTAVVIMTTETFNKSKQQNPVHRRLIETLSERLFRSDLRQGPQACTMWLALVIAGPRRPPVDKAGTASTPNEGRCVSEPQRPRDILLVKVVQTIPSARHWRWVQKSAQRFFAGEELLEIWQPTWEAAVLRYMDIAKQNRQRALA</sequence>
<dbReference type="InterPro" id="IPR021858">
    <property type="entry name" value="Fun_TF"/>
</dbReference>
<reference evidence="1" key="1">
    <citation type="submission" date="2022-10" db="EMBL/GenBank/DDBJ databases">
        <title>Culturing micro-colonial fungi from biological soil crusts in the Mojave desert and describing Neophaeococcomyces mojavensis, and introducing the new genera and species Taxawa tesnikishii.</title>
        <authorList>
            <person name="Kurbessoian T."/>
            <person name="Stajich J.E."/>
        </authorList>
    </citation>
    <scope>NUCLEOTIDE SEQUENCE</scope>
    <source>
        <strain evidence="1">TK_41</strain>
    </source>
</reference>
<evidence type="ECO:0000313" key="1">
    <source>
        <dbReference type="EMBL" id="KAJ9607366.1"/>
    </source>
</evidence>